<dbReference type="Gene3D" id="3.40.50.1220">
    <property type="entry name" value="TPP-binding domain"/>
    <property type="match status" value="1"/>
</dbReference>
<evidence type="ECO:0000313" key="7">
    <source>
        <dbReference type="EMBL" id="OZI32085.1"/>
    </source>
</evidence>
<dbReference type="FunFam" id="3.40.50.970:FF:000007">
    <property type="entry name" value="Acetolactate synthase"/>
    <property type="match status" value="1"/>
</dbReference>
<dbReference type="NCBIfam" id="NF006052">
    <property type="entry name" value="PRK08199.1"/>
    <property type="match status" value="1"/>
</dbReference>
<dbReference type="GO" id="GO:0009097">
    <property type="term" value="P:isoleucine biosynthetic process"/>
    <property type="evidence" value="ECO:0007669"/>
    <property type="project" value="TreeGrafter"/>
</dbReference>
<dbReference type="InterPro" id="IPR012000">
    <property type="entry name" value="Thiamin_PyroP_enz_cen_dom"/>
</dbReference>
<evidence type="ECO:0000259" key="5">
    <source>
        <dbReference type="Pfam" id="PF02775"/>
    </source>
</evidence>
<dbReference type="OrthoDB" id="2254214at2"/>
<dbReference type="PROSITE" id="PS00187">
    <property type="entry name" value="TPP_ENZYMES"/>
    <property type="match status" value="1"/>
</dbReference>
<feature type="domain" description="Thiamine pyrophosphate enzyme TPP-binding" evidence="5">
    <location>
        <begin position="388"/>
        <end position="537"/>
    </location>
</feature>
<dbReference type="GO" id="GO:0003984">
    <property type="term" value="F:acetolactate synthase activity"/>
    <property type="evidence" value="ECO:0007669"/>
    <property type="project" value="TreeGrafter"/>
</dbReference>
<dbReference type="GO" id="GO:0030976">
    <property type="term" value="F:thiamine pyrophosphate binding"/>
    <property type="evidence" value="ECO:0007669"/>
    <property type="project" value="InterPro"/>
</dbReference>
<dbReference type="InterPro" id="IPR012001">
    <property type="entry name" value="Thiamin_PyroP_enz_TPP-bd_dom"/>
</dbReference>
<accession>A0A261S4K5</accession>
<keyword evidence="2 3" id="KW-0786">Thiamine pyrophosphate</keyword>
<dbReference type="Pfam" id="PF00205">
    <property type="entry name" value="TPP_enzyme_M"/>
    <property type="match status" value="1"/>
</dbReference>
<dbReference type="SUPFAM" id="SSF52518">
    <property type="entry name" value="Thiamin diphosphate-binding fold (THDP-binding)"/>
    <property type="match status" value="2"/>
</dbReference>
<feature type="domain" description="Thiamine pyrophosphate enzyme central" evidence="4">
    <location>
        <begin position="193"/>
        <end position="323"/>
    </location>
</feature>
<dbReference type="GO" id="GO:0005948">
    <property type="term" value="C:acetolactate synthase complex"/>
    <property type="evidence" value="ECO:0007669"/>
    <property type="project" value="TreeGrafter"/>
</dbReference>
<evidence type="ECO:0000259" key="6">
    <source>
        <dbReference type="Pfam" id="PF02776"/>
    </source>
</evidence>
<dbReference type="CDD" id="cd07035">
    <property type="entry name" value="TPP_PYR_POX_like"/>
    <property type="match status" value="1"/>
</dbReference>
<dbReference type="GO" id="GO:0009099">
    <property type="term" value="P:L-valine biosynthetic process"/>
    <property type="evidence" value="ECO:0007669"/>
    <property type="project" value="TreeGrafter"/>
</dbReference>
<feature type="domain" description="Thiamine pyrophosphate enzyme N-terminal TPP-binding" evidence="6">
    <location>
        <begin position="7"/>
        <end position="122"/>
    </location>
</feature>
<sequence length="563" mass="61234">MTTARLAGHLLIESLIDHGTEICFGVPGESYLAALDGLYQHRDRIRFIACRQEGGAANMAEAYGKLTGRPGVCFVTRGPGATNASIGVHTAFQDSTPMVLFVGQVERGIRDREGFQEVDYRAMFTPLAKWVAQIDSADRIPEYVARAYQTATSGRQGPVVLALPEDMLLDMTEAEPLAPYRRNLSWPDPQRMEALAEELKRASKPLMLVGGGGWTPLACQQLEAFARQWNLPVACAFRFQDTFDNCHPNYVGEVGSSISADLRKRIEDADLILAVGVRLGEGTTRSYTLVKPPRPAQRLVHVHAGAEELGRVYQADVMVQSSLPGFCASLGSLRPPESPAWQEWTRAAVLAYEKHASPPPGNGLKLDLAHVAATLQQRVPDDTIYASGAGNFAGWFLRFIKYRGLSRGQRTQLEPSSGAMGYGVPAAVGARLVEPHRTVVSISGDGCFMMNGQELATAAHYGAKILFLVVNNGSFGTIRMHQEMYFPDRISGTDLTNPDFSTLASAYGMKGFVVEKTEEFEQALANALAAPGSALIELRTDVDVISARTTLSEIRRQAKATAK</sequence>
<dbReference type="AlphaFoldDB" id="A0A261S4K5"/>
<dbReference type="Proteomes" id="UP000216020">
    <property type="component" value="Unassembled WGS sequence"/>
</dbReference>
<gene>
    <name evidence="7" type="ORF">CAL29_30080</name>
</gene>
<dbReference type="GO" id="GO:0050660">
    <property type="term" value="F:flavin adenine dinucleotide binding"/>
    <property type="evidence" value="ECO:0007669"/>
    <property type="project" value="TreeGrafter"/>
</dbReference>
<dbReference type="EMBL" id="NEVM01000005">
    <property type="protein sequence ID" value="OZI32085.1"/>
    <property type="molecule type" value="Genomic_DNA"/>
</dbReference>
<dbReference type="Gene3D" id="3.40.50.970">
    <property type="match status" value="2"/>
</dbReference>
<evidence type="ECO:0000256" key="1">
    <source>
        <dbReference type="ARBA" id="ARBA00007812"/>
    </source>
</evidence>
<comment type="similarity">
    <text evidence="1 3">Belongs to the TPP enzyme family.</text>
</comment>
<keyword evidence="8" id="KW-1185">Reference proteome</keyword>
<dbReference type="PANTHER" id="PTHR18968:SF120">
    <property type="entry name" value="ACETOLACTATE SYNTHASE LARGE SUBUNIT"/>
    <property type="match status" value="1"/>
</dbReference>
<dbReference type="PANTHER" id="PTHR18968">
    <property type="entry name" value="THIAMINE PYROPHOSPHATE ENZYMES"/>
    <property type="match status" value="1"/>
</dbReference>
<organism evidence="7 8">
    <name type="scientific">Bordetella genomosp. 10</name>
    <dbReference type="NCBI Taxonomy" id="1416804"/>
    <lineage>
        <taxon>Bacteria</taxon>
        <taxon>Pseudomonadati</taxon>
        <taxon>Pseudomonadota</taxon>
        <taxon>Betaproteobacteria</taxon>
        <taxon>Burkholderiales</taxon>
        <taxon>Alcaligenaceae</taxon>
        <taxon>Bordetella</taxon>
    </lineage>
</organism>
<reference evidence="8" key="1">
    <citation type="submission" date="2017-05" db="EMBL/GenBank/DDBJ databases">
        <title>Complete and WGS of Bordetella genogroups.</title>
        <authorList>
            <person name="Spilker T."/>
            <person name="Lipuma J."/>
        </authorList>
    </citation>
    <scope>NUCLEOTIDE SEQUENCE [LARGE SCALE GENOMIC DNA]</scope>
    <source>
        <strain evidence="8">AU16122</strain>
    </source>
</reference>
<name>A0A261S4K5_9BORD</name>
<dbReference type="RefSeq" id="WP_094856492.1">
    <property type="nucleotide sequence ID" value="NZ_NEVM01000005.1"/>
</dbReference>
<evidence type="ECO:0000256" key="2">
    <source>
        <dbReference type="ARBA" id="ARBA00023052"/>
    </source>
</evidence>
<dbReference type="SUPFAM" id="SSF52467">
    <property type="entry name" value="DHS-like NAD/FAD-binding domain"/>
    <property type="match status" value="1"/>
</dbReference>
<dbReference type="InterPro" id="IPR000399">
    <property type="entry name" value="TPP-bd_CS"/>
</dbReference>
<dbReference type="Pfam" id="PF02776">
    <property type="entry name" value="TPP_enzyme_N"/>
    <property type="match status" value="1"/>
</dbReference>
<dbReference type="CDD" id="cd00568">
    <property type="entry name" value="TPP_enzymes"/>
    <property type="match status" value="1"/>
</dbReference>
<dbReference type="Pfam" id="PF02775">
    <property type="entry name" value="TPP_enzyme_C"/>
    <property type="match status" value="1"/>
</dbReference>
<dbReference type="InterPro" id="IPR045229">
    <property type="entry name" value="TPP_enz"/>
</dbReference>
<comment type="caution">
    <text evidence="7">The sequence shown here is derived from an EMBL/GenBank/DDBJ whole genome shotgun (WGS) entry which is preliminary data.</text>
</comment>
<evidence type="ECO:0000313" key="8">
    <source>
        <dbReference type="Proteomes" id="UP000216020"/>
    </source>
</evidence>
<protein>
    <submittedName>
        <fullName evidence="7">Thiamine pyrophosphate-binding protein</fullName>
    </submittedName>
</protein>
<dbReference type="InterPro" id="IPR029035">
    <property type="entry name" value="DHS-like_NAD/FAD-binding_dom"/>
</dbReference>
<evidence type="ECO:0000256" key="3">
    <source>
        <dbReference type="RuleBase" id="RU362132"/>
    </source>
</evidence>
<proteinExistence type="inferred from homology"/>
<dbReference type="GO" id="GO:0000287">
    <property type="term" value="F:magnesium ion binding"/>
    <property type="evidence" value="ECO:0007669"/>
    <property type="project" value="InterPro"/>
</dbReference>
<dbReference type="InterPro" id="IPR011766">
    <property type="entry name" value="TPP_enzyme_TPP-bd"/>
</dbReference>
<dbReference type="InterPro" id="IPR029061">
    <property type="entry name" value="THDP-binding"/>
</dbReference>
<evidence type="ECO:0000259" key="4">
    <source>
        <dbReference type="Pfam" id="PF00205"/>
    </source>
</evidence>